<organism evidence="3 4">
    <name type="scientific">Aquimarina litoralis</name>
    <dbReference type="NCBI Taxonomy" id="584605"/>
    <lineage>
        <taxon>Bacteria</taxon>
        <taxon>Pseudomonadati</taxon>
        <taxon>Bacteroidota</taxon>
        <taxon>Flavobacteriia</taxon>
        <taxon>Flavobacteriales</taxon>
        <taxon>Flavobacteriaceae</taxon>
        <taxon>Aquimarina</taxon>
    </lineage>
</organism>
<proteinExistence type="predicted"/>
<dbReference type="InterPro" id="IPR050491">
    <property type="entry name" value="AmpC-like"/>
</dbReference>
<keyword evidence="1" id="KW-0732">Signal</keyword>
<feature type="domain" description="Beta-lactamase-related" evidence="2">
    <location>
        <begin position="184"/>
        <end position="478"/>
    </location>
</feature>
<reference evidence="3 4" key="1">
    <citation type="journal article" date="2019" name="Int. J. Syst. Evol. Microbiol.">
        <title>The Global Catalogue of Microorganisms (GCM) 10K type strain sequencing project: providing services to taxonomists for standard genome sequencing and annotation.</title>
        <authorList>
            <consortium name="The Broad Institute Genomics Platform"/>
            <consortium name="The Broad Institute Genome Sequencing Center for Infectious Disease"/>
            <person name="Wu L."/>
            <person name="Ma J."/>
        </authorList>
    </citation>
    <scope>NUCLEOTIDE SEQUENCE [LARGE SCALE GENOMIC DNA]</scope>
    <source>
        <strain evidence="3 4">JCM 15974</strain>
    </source>
</reference>
<dbReference type="InterPro" id="IPR012338">
    <property type="entry name" value="Beta-lactam/transpept-like"/>
</dbReference>
<name>A0ABN1J968_9FLAO</name>
<dbReference type="InterPro" id="IPR032710">
    <property type="entry name" value="NTF2-like_dom_sf"/>
</dbReference>
<dbReference type="RefSeq" id="WP_343914608.1">
    <property type="nucleotide sequence ID" value="NZ_BAAAGE010000007.1"/>
</dbReference>
<dbReference type="EMBL" id="BAAAGE010000007">
    <property type="protein sequence ID" value="GAA0732704.1"/>
    <property type="molecule type" value="Genomic_DNA"/>
</dbReference>
<feature type="chain" id="PRO_5047041209" description="Beta-lactamase-related domain-containing protein" evidence="1">
    <location>
        <begin position="22"/>
        <end position="503"/>
    </location>
</feature>
<dbReference type="SUPFAM" id="SSF56601">
    <property type="entry name" value="beta-lactamase/transpeptidase-like"/>
    <property type="match status" value="1"/>
</dbReference>
<feature type="signal peptide" evidence="1">
    <location>
        <begin position="1"/>
        <end position="21"/>
    </location>
</feature>
<dbReference type="PANTHER" id="PTHR46825:SF9">
    <property type="entry name" value="BETA-LACTAMASE-RELATED DOMAIN-CONTAINING PROTEIN"/>
    <property type="match status" value="1"/>
</dbReference>
<evidence type="ECO:0000313" key="4">
    <source>
        <dbReference type="Proteomes" id="UP001501758"/>
    </source>
</evidence>
<evidence type="ECO:0000259" key="2">
    <source>
        <dbReference type="Pfam" id="PF00144"/>
    </source>
</evidence>
<protein>
    <recommendedName>
        <fullName evidence="2">Beta-lactamase-related domain-containing protein</fullName>
    </recommendedName>
</protein>
<dbReference type="Proteomes" id="UP001501758">
    <property type="component" value="Unassembled WGS sequence"/>
</dbReference>
<accession>A0ABN1J968</accession>
<dbReference type="SUPFAM" id="SSF54427">
    <property type="entry name" value="NTF2-like"/>
    <property type="match status" value="1"/>
</dbReference>
<keyword evidence="4" id="KW-1185">Reference proteome</keyword>
<sequence>MKHFKSILFTLLSILSLSTSGQVSKESKLFQELKKVDSLFFTQGFNNCNFQILEQYIPKNFEFYHDENGVQNREEFLRGFKESICSNPDRKPIRKVVEESLQVYRLKNNGETYGAIQKGVHLFYIKEPRKKLLLTNIAKFTSVWRLDQGQWKLTRVLSYDHKEPKADHGKGFNANYPMPLFDNDTKIESLLKKHKIPSISIGLIQQGKVSQIRNFGVQKDTIKTGMNTFYKVASLTKPIVANIVLKLVDKKILDLDEPLSKYYVDKDLKHHPYLNKLTIRNILSHQSGFPNWRYLTETKKLHFKREPGTQWEYSGEGFEYLRKVIENKLKKSLEDIAQEVLFDPLEMKNTSFYWTKNLDDSLYAVEHDENGKEIAFEKYTKANAAANLLTTAEDYSKFLAHVLNGAGLSQELYKEFIKPQTKEKDGIFWGLGMQILPNLDKNETVLMHTGGDYGTKTIAIITLKSKKGLVLFTNSENGMVLWQKLLNEYLPDYGSDIMSRNMK</sequence>
<comment type="caution">
    <text evidence="3">The sequence shown here is derived from an EMBL/GenBank/DDBJ whole genome shotgun (WGS) entry which is preliminary data.</text>
</comment>
<dbReference type="PANTHER" id="PTHR46825">
    <property type="entry name" value="D-ALANYL-D-ALANINE-CARBOXYPEPTIDASE/ENDOPEPTIDASE AMPH"/>
    <property type="match status" value="1"/>
</dbReference>
<dbReference type="Pfam" id="PF00144">
    <property type="entry name" value="Beta-lactamase"/>
    <property type="match status" value="1"/>
</dbReference>
<evidence type="ECO:0000256" key="1">
    <source>
        <dbReference type="SAM" id="SignalP"/>
    </source>
</evidence>
<dbReference type="InterPro" id="IPR001466">
    <property type="entry name" value="Beta-lactam-related"/>
</dbReference>
<evidence type="ECO:0000313" key="3">
    <source>
        <dbReference type="EMBL" id="GAA0732704.1"/>
    </source>
</evidence>
<gene>
    <name evidence="3" type="ORF">GCM10009430_46110</name>
</gene>
<dbReference type="Gene3D" id="3.40.710.10">
    <property type="entry name" value="DD-peptidase/beta-lactamase superfamily"/>
    <property type="match status" value="1"/>
</dbReference>